<comment type="caution">
    <text evidence="1">The sequence shown here is derived from an EMBL/GenBank/DDBJ whole genome shotgun (WGS) entry which is preliminary data.</text>
</comment>
<keyword evidence="2" id="KW-1185">Reference proteome</keyword>
<accession>A0A9N9P7S3</accession>
<feature type="non-terminal residue" evidence="1">
    <location>
        <position position="1"/>
    </location>
</feature>
<sequence>EFLIDKTEISKLVDYNQDIERLGLVLKPLSLVRLSSELR</sequence>
<name>A0A9N9P7S3_9GLOM</name>
<dbReference type="AlphaFoldDB" id="A0A9N9P7S3"/>
<protein>
    <submittedName>
        <fullName evidence="1">1778_t:CDS:1</fullName>
    </submittedName>
</protein>
<organism evidence="1 2">
    <name type="scientific">Cetraspora pellucida</name>
    <dbReference type="NCBI Taxonomy" id="1433469"/>
    <lineage>
        <taxon>Eukaryota</taxon>
        <taxon>Fungi</taxon>
        <taxon>Fungi incertae sedis</taxon>
        <taxon>Mucoromycota</taxon>
        <taxon>Glomeromycotina</taxon>
        <taxon>Glomeromycetes</taxon>
        <taxon>Diversisporales</taxon>
        <taxon>Gigasporaceae</taxon>
        <taxon>Cetraspora</taxon>
    </lineage>
</organism>
<evidence type="ECO:0000313" key="2">
    <source>
        <dbReference type="Proteomes" id="UP000789759"/>
    </source>
</evidence>
<proteinExistence type="predicted"/>
<dbReference type="Proteomes" id="UP000789759">
    <property type="component" value="Unassembled WGS sequence"/>
</dbReference>
<evidence type="ECO:0000313" key="1">
    <source>
        <dbReference type="EMBL" id="CAG8798064.1"/>
    </source>
</evidence>
<reference evidence="1" key="1">
    <citation type="submission" date="2021-06" db="EMBL/GenBank/DDBJ databases">
        <authorList>
            <person name="Kallberg Y."/>
            <person name="Tangrot J."/>
            <person name="Rosling A."/>
        </authorList>
    </citation>
    <scope>NUCLEOTIDE SEQUENCE</scope>
    <source>
        <strain evidence="1">FL966</strain>
    </source>
</reference>
<dbReference type="EMBL" id="CAJVQA010029922">
    <property type="protein sequence ID" value="CAG8798064.1"/>
    <property type="molecule type" value="Genomic_DNA"/>
</dbReference>
<gene>
    <name evidence="1" type="ORF">CPELLU_LOCUS17490</name>
</gene>